<dbReference type="SUPFAM" id="SSF109880">
    <property type="entry name" value="A middle domain of Talin 1"/>
    <property type="match status" value="1"/>
</dbReference>
<feature type="domain" description="Talin central" evidence="3">
    <location>
        <begin position="29"/>
        <end position="114"/>
    </location>
</feature>
<organism evidence="6 7">
    <name type="scientific">Xenoophorus captivus</name>
    <dbReference type="NCBI Taxonomy" id="1517983"/>
    <lineage>
        <taxon>Eukaryota</taxon>
        <taxon>Metazoa</taxon>
        <taxon>Chordata</taxon>
        <taxon>Craniata</taxon>
        <taxon>Vertebrata</taxon>
        <taxon>Euteleostomi</taxon>
        <taxon>Actinopterygii</taxon>
        <taxon>Neopterygii</taxon>
        <taxon>Teleostei</taxon>
        <taxon>Neoteleostei</taxon>
        <taxon>Acanthomorphata</taxon>
        <taxon>Ovalentaria</taxon>
        <taxon>Atherinomorphae</taxon>
        <taxon>Cyprinodontiformes</taxon>
        <taxon>Goodeidae</taxon>
        <taxon>Xenoophorus</taxon>
    </lineage>
</organism>
<protein>
    <recommendedName>
        <fullName evidence="8">Talin 2</fullName>
    </recommendedName>
</protein>
<dbReference type="Pfam" id="PF21896">
    <property type="entry name" value="Talin_IBS2B"/>
    <property type="match status" value="1"/>
</dbReference>
<reference evidence="6 7" key="1">
    <citation type="submission" date="2021-06" db="EMBL/GenBank/DDBJ databases">
        <authorList>
            <person name="Palmer J.M."/>
        </authorList>
    </citation>
    <scope>NUCLEOTIDE SEQUENCE [LARGE SCALE GENOMIC DNA]</scope>
    <source>
        <strain evidence="6 7">XC_2019</strain>
        <tissue evidence="6">Muscle</tissue>
    </source>
</reference>
<dbReference type="Proteomes" id="UP001434883">
    <property type="component" value="Unassembled WGS sequence"/>
</dbReference>
<evidence type="ECO:0000313" key="6">
    <source>
        <dbReference type="EMBL" id="MEQ2194012.1"/>
    </source>
</evidence>
<dbReference type="InterPro" id="IPR054082">
    <property type="entry name" value="Talin_IBS2B"/>
</dbReference>
<dbReference type="InterPro" id="IPR035964">
    <property type="entry name" value="I/LWEQ_dom_sf"/>
</dbReference>
<proteinExistence type="predicted"/>
<evidence type="ECO:0000313" key="7">
    <source>
        <dbReference type="Proteomes" id="UP001434883"/>
    </source>
</evidence>
<dbReference type="Pfam" id="PF09141">
    <property type="entry name" value="Talin_middle"/>
    <property type="match status" value="1"/>
</dbReference>
<dbReference type="SUPFAM" id="SSF109885">
    <property type="entry name" value="I/LWEQ domain"/>
    <property type="match status" value="2"/>
</dbReference>
<dbReference type="SUPFAM" id="SSF47220">
    <property type="entry name" value="alpha-catenin/vinculin-like"/>
    <property type="match status" value="1"/>
</dbReference>
<sequence length="459" mass="47942">LNQCSRSKLRCTAETQVGLGCYDGPLSAAGEPTETDYTAVGCAITTISSNLTEMSKGVKLLAALMEDEAGGGHKLMGAARMLAGAVSDLLRSVEPVAGEDTLMNLAKAVANAAAMLVLKAKNVAQVAEDTILQNRVIAAATQCALSTSQLVACTKVVSPTISSPVCQEQLVEAGKLVDRSVETCVKACRSANSDGELLKQVAAAAGVVSQALSDLLQHVRHYASCGEPIGRYDQATDTIMNVTENIFTSMGDAGEMVRQARVLAQATSDLVNAMRSDAEAEVDVDNSKKLLAAAKLLADATARMVEAAKGAAAYPENEDQQQRLREAAEGLRVATNAAAQNAIKKKLVNRLEALRTLAQAARGVAASTMEPQAAAAMLDSAQYVMEGSAMLIHEAHQALVHPGDAESQQRLAQVAKAVSHSLNNCVNCLPGQKDVDMALRSIGETSKKLLVECVSPGQA</sequence>
<dbReference type="PANTHER" id="PTHR19981">
    <property type="entry name" value="TALIN"/>
    <property type="match status" value="1"/>
</dbReference>
<dbReference type="Gene3D" id="1.20.120.230">
    <property type="entry name" value="Alpha-catenin/vinculin-like"/>
    <property type="match status" value="3"/>
</dbReference>
<keyword evidence="7" id="KW-1185">Reference proteome</keyword>
<evidence type="ECO:0000256" key="1">
    <source>
        <dbReference type="ARBA" id="ARBA00004496"/>
    </source>
</evidence>
<dbReference type="InterPro" id="IPR015224">
    <property type="entry name" value="Talin_cent"/>
</dbReference>
<keyword evidence="2" id="KW-0963">Cytoplasm</keyword>
<dbReference type="EMBL" id="JAHRIN010008858">
    <property type="protein sequence ID" value="MEQ2194012.1"/>
    <property type="molecule type" value="Genomic_DNA"/>
</dbReference>
<evidence type="ECO:0000256" key="2">
    <source>
        <dbReference type="ARBA" id="ARBA00022490"/>
    </source>
</evidence>
<accession>A0ABV0QDX4</accession>
<name>A0ABV0QDX4_9TELE</name>
<dbReference type="InterPro" id="IPR057346">
    <property type="entry name" value="Talin1/2_VBS2"/>
</dbReference>
<feature type="domain" description="Talin-1/2 VBS2" evidence="5">
    <location>
        <begin position="228"/>
        <end position="343"/>
    </location>
</feature>
<comment type="caution">
    <text evidence="6">The sequence shown here is derived from an EMBL/GenBank/DDBJ whole genome shotgun (WGS) entry which is preliminary data.</text>
</comment>
<evidence type="ECO:0000259" key="5">
    <source>
        <dbReference type="Pfam" id="PF25177"/>
    </source>
</evidence>
<comment type="subcellular location">
    <subcellularLocation>
        <location evidence="1">Cytoplasm</location>
    </subcellularLocation>
</comment>
<evidence type="ECO:0008006" key="8">
    <source>
        <dbReference type="Google" id="ProtNLM"/>
    </source>
</evidence>
<evidence type="ECO:0000259" key="3">
    <source>
        <dbReference type="Pfam" id="PF09141"/>
    </source>
</evidence>
<gene>
    <name evidence="6" type="ORF">XENOCAPTIV_020965</name>
</gene>
<feature type="domain" description="Talin IBS2B" evidence="4">
    <location>
        <begin position="353"/>
        <end position="432"/>
    </location>
</feature>
<feature type="non-terminal residue" evidence="6">
    <location>
        <position position="1"/>
    </location>
</feature>
<dbReference type="InterPro" id="IPR036723">
    <property type="entry name" value="Alpha-catenin/vinculin-like_sf"/>
</dbReference>
<evidence type="ECO:0000259" key="4">
    <source>
        <dbReference type="Pfam" id="PF21896"/>
    </source>
</evidence>
<dbReference type="PANTHER" id="PTHR19981:SF34">
    <property type="entry name" value="TALIN-2"/>
    <property type="match status" value="1"/>
</dbReference>
<dbReference type="InterPro" id="IPR036476">
    <property type="entry name" value="Talin_cent_sf"/>
</dbReference>
<dbReference type="Pfam" id="PF25177">
    <property type="entry name" value="Talin_VBS2"/>
    <property type="match status" value="1"/>
</dbReference>